<dbReference type="EMBL" id="QGDL01000008">
    <property type="protein sequence ID" value="PWJ28608.1"/>
    <property type="molecule type" value="Genomic_DNA"/>
</dbReference>
<dbReference type="InterPro" id="IPR002220">
    <property type="entry name" value="DapA-like"/>
</dbReference>
<dbReference type="AlphaFoldDB" id="A0A2Y9BJ55"/>
<evidence type="ECO:0000256" key="3">
    <source>
        <dbReference type="PIRNR" id="PIRNR001365"/>
    </source>
</evidence>
<protein>
    <submittedName>
        <fullName evidence="6">N-acetylneuraminate lyase</fullName>
    </submittedName>
</protein>
<comment type="similarity">
    <text evidence="3">Belongs to the DapA family.</text>
</comment>
<feature type="binding site" evidence="5">
    <location>
        <position position="47"/>
    </location>
    <ligand>
        <name>pyruvate</name>
        <dbReference type="ChEBI" id="CHEBI:15361"/>
    </ligand>
</feature>
<dbReference type="InterPro" id="IPR013785">
    <property type="entry name" value="Aldolase_TIM"/>
</dbReference>
<evidence type="ECO:0000256" key="2">
    <source>
        <dbReference type="ARBA" id="ARBA00023270"/>
    </source>
</evidence>
<dbReference type="Proteomes" id="UP000245845">
    <property type="component" value="Unassembled WGS sequence"/>
</dbReference>
<dbReference type="Gene3D" id="3.20.20.70">
    <property type="entry name" value="Aldolase class I"/>
    <property type="match status" value="1"/>
</dbReference>
<dbReference type="PIRSF" id="PIRSF001365">
    <property type="entry name" value="DHDPS"/>
    <property type="match status" value="1"/>
</dbReference>
<evidence type="ECO:0000313" key="6">
    <source>
        <dbReference type="EMBL" id="PWJ28608.1"/>
    </source>
</evidence>
<dbReference type="OrthoDB" id="9782828at2"/>
<sequence length="291" mass="32370">MKKFDGIYTALVTPFDQKGSINSGAVQRLVERNIKQGVSGFYVCGSTGESYLLTKEERKYLLEAVCEAAGNDADILVNVGMFSTDYAIELAKHAEKQGVKAVSSVPPFYFPFTMEEYVEYYSDLADSADVPVLLYNIPAMSSVTFAGDDLKRLLANEKITGIKHTSYDLFQLQQLIHQYPEKNFFIGHDEIFLSALAVGAHAGIGSTYNIMAGKFIKIRELFMQGKTKEAAEVQNEVNNVVSALCRVGIFKGIKEILKMQGIDCGYCRKPFKKLDDTQRAFLLETAERNGL</sequence>
<proteinExistence type="inferred from homology"/>
<evidence type="ECO:0000256" key="5">
    <source>
        <dbReference type="PIRSR" id="PIRSR001365-2"/>
    </source>
</evidence>
<keyword evidence="2" id="KW-0704">Schiff base</keyword>
<dbReference type="SUPFAM" id="SSF51569">
    <property type="entry name" value="Aldolase"/>
    <property type="match status" value="1"/>
</dbReference>
<evidence type="ECO:0000256" key="1">
    <source>
        <dbReference type="ARBA" id="ARBA00023239"/>
    </source>
</evidence>
<feature type="active site" description="Proton donor/acceptor" evidence="4">
    <location>
        <position position="135"/>
    </location>
</feature>
<feature type="binding site" evidence="5">
    <location>
        <position position="204"/>
    </location>
    <ligand>
        <name>pyruvate</name>
        <dbReference type="ChEBI" id="CHEBI:15361"/>
    </ligand>
</feature>
<organism evidence="6 7">
    <name type="scientific">Faecalicatena orotica</name>
    <dbReference type="NCBI Taxonomy" id="1544"/>
    <lineage>
        <taxon>Bacteria</taxon>
        <taxon>Bacillati</taxon>
        <taxon>Bacillota</taxon>
        <taxon>Clostridia</taxon>
        <taxon>Lachnospirales</taxon>
        <taxon>Lachnospiraceae</taxon>
        <taxon>Faecalicatena</taxon>
    </lineage>
</organism>
<dbReference type="Pfam" id="PF00701">
    <property type="entry name" value="DHDPS"/>
    <property type="match status" value="1"/>
</dbReference>
<dbReference type="NCBIfam" id="NF003164">
    <property type="entry name" value="PRK04147.1"/>
    <property type="match status" value="1"/>
</dbReference>
<dbReference type="PRINTS" id="PR00146">
    <property type="entry name" value="DHPICSNTHASE"/>
</dbReference>
<dbReference type="GO" id="GO:0005829">
    <property type="term" value="C:cytosol"/>
    <property type="evidence" value="ECO:0007669"/>
    <property type="project" value="TreeGrafter"/>
</dbReference>
<gene>
    <name evidence="6" type="ORF">A8806_108123</name>
</gene>
<accession>A0A2Y9BJ55</accession>
<reference evidence="6 7" key="1">
    <citation type="submission" date="2018-05" db="EMBL/GenBank/DDBJ databases">
        <title>The Hungate 1000. A catalogue of reference genomes from the rumen microbiome.</title>
        <authorList>
            <person name="Kelly W."/>
        </authorList>
    </citation>
    <scope>NUCLEOTIDE SEQUENCE [LARGE SCALE GENOMIC DNA]</scope>
    <source>
        <strain evidence="6 7">NLAE-zl-C242</strain>
    </source>
</reference>
<dbReference type="InterPro" id="IPR020625">
    <property type="entry name" value="Schiff_base-form_aldolases_AS"/>
</dbReference>
<keyword evidence="1 3" id="KW-0456">Lyase</keyword>
<dbReference type="PANTHER" id="PTHR42849:SF1">
    <property type="entry name" value="N-ACETYLNEURAMINATE LYASE"/>
    <property type="match status" value="1"/>
</dbReference>
<dbReference type="SMART" id="SM01130">
    <property type="entry name" value="DHDPS"/>
    <property type="match status" value="1"/>
</dbReference>
<dbReference type="PROSITE" id="PS00666">
    <property type="entry name" value="DHDPS_2"/>
    <property type="match status" value="1"/>
</dbReference>
<keyword evidence="7" id="KW-1185">Reference proteome</keyword>
<evidence type="ECO:0000313" key="7">
    <source>
        <dbReference type="Proteomes" id="UP000245845"/>
    </source>
</evidence>
<name>A0A2Y9BJ55_9FIRM</name>
<dbReference type="GO" id="GO:0019262">
    <property type="term" value="P:N-acetylneuraminate catabolic process"/>
    <property type="evidence" value="ECO:0007669"/>
    <property type="project" value="TreeGrafter"/>
</dbReference>
<feature type="active site" description="Schiff-base intermediate with substrate" evidence="4">
    <location>
        <position position="163"/>
    </location>
</feature>
<dbReference type="PANTHER" id="PTHR42849">
    <property type="entry name" value="N-ACETYLNEURAMINATE LYASE"/>
    <property type="match status" value="1"/>
</dbReference>
<evidence type="ECO:0000256" key="4">
    <source>
        <dbReference type="PIRSR" id="PIRSR001365-1"/>
    </source>
</evidence>
<dbReference type="GO" id="GO:0008747">
    <property type="term" value="F:N-acetylneuraminate lyase activity"/>
    <property type="evidence" value="ECO:0007669"/>
    <property type="project" value="TreeGrafter"/>
</dbReference>
<comment type="caution">
    <text evidence="6">The sequence shown here is derived from an EMBL/GenBank/DDBJ whole genome shotgun (WGS) entry which is preliminary data.</text>
</comment>
<dbReference type="RefSeq" id="WP_109731790.1">
    <property type="nucleotide sequence ID" value="NZ_BAAACK010000003.1"/>
</dbReference>